<name>A0A9P8PJH8_9ASCO</name>
<accession>A0A9P8PJH8</accession>
<reference evidence="1" key="1">
    <citation type="journal article" date="2021" name="Open Biol.">
        <title>Shared evolutionary footprints suggest mitochondrial oxidative damage underlies multiple complex I losses in fungi.</title>
        <authorList>
            <person name="Schikora-Tamarit M.A."/>
            <person name="Marcet-Houben M."/>
            <person name="Nosek J."/>
            <person name="Gabaldon T."/>
        </authorList>
    </citation>
    <scope>NUCLEOTIDE SEQUENCE</scope>
    <source>
        <strain evidence="1">CBS6341</strain>
    </source>
</reference>
<protein>
    <submittedName>
        <fullName evidence="1">Uncharacterized protein</fullName>
    </submittedName>
</protein>
<proteinExistence type="predicted"/>
<sequence>MVFGSNLTPSLKAIVINLDFISLAEGLLNGISKVHLSKGLIFGDDLSLQIKINGACVFLANEANSPTPPLSPPDIPSTSSIIIQNLLLFCEALLKKPTTEVLFKTLPMFS</sequence>
<dbReference type="OrthoDB" id="10518584at2759"/>
<evidence type="ECO:0000313" key="2">
    <source>
        <dbReference type="Proteomes" id="UP000769528"/>
    </source>
</evidence>
<dbReference type="Proteomes" id="UP000769528">
    <property type="component" value="Unassembled WGS sequence"/>
</dbReference>
<reference evidence="1" key="2">
    <citation type="submission" date="2021-01" db="EMBL/GenBank/DDBJ databases">
        <authorList>
            <person name="Schikora-Tamarit M.A."/>
        </authorList>
    </citation>
    <scope>NUCLEOTIDE SEQUENCE</scope>
    <source>
        <strain evidence="1">CBS6341</strain>
    </source>
</reference>
<organism evidence="1 2">
    <name type="scientific">Wickerhamomyces mucosus</name>
    <dbReference type="NCBI Taxonomy" id="1378264"/>
    <lineage>
        <taxon>Eukaryota</taxon>
        <taxon>Fungi</taxon>
        <taxon>Dikarya</taxon>
        <taxon>Ascomycota</taxon>
        <taxon>Saccharomycotina</taxon>
        <taxon>Saccharomycetes</taxon>
        <taxon>Phaffomycetales</taxon>
        <taxon>Wickerhamomycetaceae</taxon>
        <taxon>Wickerhamomyces</taxon>
    </lineage>
</organism>
<evidence type="ECO:0000313" key="1">
    <source>
        <dbReference type="EMBL" id="KAH3673298.1"/>
    </source>
</evidence>
<keyword evidence="2" id="KW-1185">Reference proteome</keyword>
<comment type="caution">
    <text evidence="1">The sequence shown here is derived from an EMBL/GenBank/DDBJ whole genome shotgun (WGS) entry which is preliminary data.</text>
</comment>
<dbReference type="EMBL" id="JAEUBF010001028">
    <property type="protein sequence ID" value="KAH3673298.1"/>
    <property type="molecule type" value="Genomic_DNA"/>
</dbReference>
<dbReference type="AlphaFoldDB" id="A0A9P8PJH8"/>
<gene>
    <name evidence="1" type="ORF">WICMUC_003758</name>
</gene>